<protein>
    <submittedName>
        <fullName evidence="2">Uncharacterized protein</fullName>
    </submittedName>
</protein>
<reference evidence="2" key="2">
    <citation type="submission" date="2020-09" db="EMBL/GenBank/DDBJ databases">
        <authorList>
            <person name="Sun Q."/>
            <person name="Kim S."/>
        </authorList>
    </citation>
    <scope>NUCLEOTIDE SEQUENCE</scope>
    <source>
        <strain evidence="2">KCTC 32255</strain>
    </source>
</reference>
<name>A0A918P9B1_9SPHN</name>
<feature type="signal peptide" evidence="1">
    <location>
        <begin position="1"/>
        <end position="25"/>
    </location>
</feature>
<proteinExistence type="predicted"/>
<accession>A0A918P9B1</accession>
<reference evidence="2" key="1">
    <citation type="journal article" date="2014" name="Int. J. Syst. Evol. Microbiol.">
        <title>Complete genome sequence of Corynebacterium casei LMG S-19264T (=DSM 44701T), isolated from a smear-ripened cheese.</title>
        <authorList>
            <consortium name="US DOE Joint Genome Institute (JGI-PGF)"/>
            <person name="Walter F."/>
            <person name="Albersmeier A."/>
            <person name="Kalinowski J."/>
            <person name="Ruckert C."/>
        </authorList>
    </citation>
    <scope>NUCLEOTIDE SEQUENCE</scope>
    <source>
        <strain evidence="2">KCTC 32255</strain>
    </source>
</reference>
<sequence>MINNIQYAIIASSLALLSAPGTSFAEDKVDPNGPYLAMDTVGPRELEDAIKPYHRCLWRWVKNKSVSYRELRTEMNFELGPPACASERDQYIAQAMKDMEKIVPDPVASRRRVNLQLVGENIEMFGAIVWMSQGENDGK</sequence>
<evidence type="ECO:0000313" key="3">
    <source>
        <dbReference type="Proteomes" id="UP000648075"/>
    </source>
</evidence>
<evidence type="ECO:0000313" key="2">
    <source>
        <dbReference type="EMBL" id="GGY92062.1"/>
    </source>
</evidence>
<comment type="caution">
    <text evidence="2">The sequence shown here is derived from an EMBL/GenBank/DDBJ whole genome shotgun (WGS) entry which is preliminary data.</text>
</comment>
<keyword evidence="3" id="KW-1185">Reference proteome</keyword>
<dbReference type="Proteomes" id="UP000648075">
    <property type="component" value="Unassembled WGS sequence"/>
</dbReference>
<dbReference type="EMBL" id="BMZA01000001">
    <property type="protein sequence ID" value="GGY92062.1"/>
    <property type="molecule type" value="Genomic_DNA"/>
</dbReference>
<dbReference type="AlphaFoldDB" id="A0A918P9B1"/>
<dbReference type="RefSeq" id="WP_189619360.1">
    <property type="nucleotide sequence ID" value="NZ_BMZA01000001.1"/>
</dbReference>
<keyword evidence="1" id="KW-0732">Signal</keyword>
<evidence type="ECO:0000256" key="1">
    <source>
        <dbReference type="SAM" id="SignalP"/>
    </source>
</evidence>
<feature type="chain" id="PRO_5037363921" evidence="1">
    <location>
        <begin position="26"/>
        <end position="139"/>
    </location>
</feature>
<gene>
    <name evidence="2" type="ORF">GCM10011614_03480</name>
</gene>
<organism evidence="2 3">
    <name type="scientific">Novosphingobium colocasiae</name>
    <dbReference type="NCBI Taxonomy" id="1256513"/>
    <lineage>
        <taxon>Bacteria</taxon>
        <taxon>Pseudomonadati</taxon>
        <taxon>Pseudomonadota</taxon>
        <taxon>Alphaproteobacteria</taxon>
        <taxon>Sphingomonadales</taxon>
        <taxon>Sphingomonadaceae</taxon>
        <taxon>Novosphingobium</taxon>
    </lineage>
</organism>